<dbReference type="Proteomes" id="UP001054821">
    <property type="component" value="Chromosome 1"/>
</dbReference>
<keyword evidence="2" id="KW-1185">Reference proteome</keyword>
<dbReference type="AlphaFoldDB" id="A0AAD4ZN23"/>
<sequence>MSFLKAQTYHKELILEIRPNFGSQIELPTLEIDQILPNYQLEHIERMEKHTKFKENGGRKCANELHEIPSKTVQTACFVAVSGDHDGRSRLRWARTGRGKYMVLTGLVFLQLVAGVERYHLWKSAGRTAKLQKIWVFKN</sequence>
<evidence type="ECO:0000313" key="1">
    <source>
        <dbReference type="EMBL" id="KAI5351041.1"/>
    </source>
</evidence>
<organism evidence="1 2">
    <name type="scientific">Prunus dulcis</name>
    <name type="common">Almond</name>
    <name type="synonym">Amygdalus dulcis</name>
    <dbReference type="NCBI Taxonomy" id="3755"/>
    <lineage>
        <taxon>Eukaryota</taxon>
        <taxon>Viridiplantae</taxon>
        <taxon>Streptophyta</taxon>
        <taxon>Embryophyta</taxon>
        <taxon>Tracheophyta</taxon>
        <taxon>Spermatophyta</taxon>
        <taxon>Magnoliopsida</taxon>
        <taxon>eudicotyledons</taxon>
        <taxon>Gunneridae</taxon>
        <taxon>Pentapetalae</taxon>
        <taxon>rosids</taxon>
        <taxon>fabids</taxon>
        <taxon>Rosales</taxon>
        <taxon>Rosaceae</taxon>
        <taxon>Amygdaloideae</taxon>
        <taxon>Amygdaleae</taxon>
        <taxon>Prunus</taxon>
    </lineage>
</organism>
<gene>
    <name evidence="1" type="ORF">L3X38_003932</name>
</gene>
<comment type="caution">
    <text evidence="1">The sequence shown here is derived from an EMBL/GenBank/DDBJ whole genome shotgun (WGS) entry which is preliminary data.</text>
</comment>
<name>A0AAD4ZN23_PRUDU</name>
<dbReference type="EMBL" id="JAJFAZ020000001">
    <property type="protein sequence ID" value="KAI5351041.1"/>
    <property type="molecule type" value="Genomic_DNA"/>
</dbReference>
<proteinExistence type="predicted"/>
<protein>
    <submittedName>
        <fullName evidence="1">Uncharacterized protein</fullName>
    </submittedName>
</protein>
<evidence type="ECO:0000313" key="2">
    <source>
        <dbReference type="Proteomes" id="UP001054821"/>
    </source>
</evidence>
<reference evidence="1 2" key="1">
    <citation type="journal article" date="2022" name="G3 (Bethesda)">
        <title>Whole-genome sequence and methylome profiling of the almond [Prunus dulcis (Mill.) D.A. Webb] cultivar 'Nonpareil'.</title>
        <authorList>
            <person name="D'Amico-Willman K.M."/>
            <person name="Ouma W.Z."/>
            <person name="Meulia T."/>
            <person name="Sideli G.M."/>
            <person name="Gradziel T.M."/>
            <person name="Fresnedo-Ramirez J."/>
        </authorList>
    </citation>
    <scope>NUCLEOTIDE SEQUENCE [LARGE SCALE GENOMIC DNA]</scope>
    <source>
        <strain evidence="1">Clone GOH B32 T37-40</strain>
    </source>
</reference>
<accession>A0AAD4ZN23</accession>